<dbReference type="InterPro" id="IPR008919">
    <property type="entry name" value="Retrov_capsid_N"/>
</dbReference>
<dbReference type="Proteomes" id="UP000269221">
    <property type="component" value="Unassembled WGS sequence"/>
</dbReference>
<reference evidence="12 13" key="1">
    <citation type="submission" date="2018-07" db="EMBL/GenBank/DDBJ databases">
        <title>A high quality draft genome assembly of the barn swallow (H. rustica rustica).</title>
        <authorList>
            <person name="Formenti G."/>
            <person name="Chiara M."/>
            <person name="Poveda L."/>
            <person name="Francoijs K.-J."/>
            <person name="Bonisoli-Alquati A."/>
            <person name="Canova L."/>
            <person name="Gianfranceschi L."/>
            <person name="Horner D.S."/>
            <person name="Saino N."/>
        </authorList>
    </citation>
    <scope>NUCLEOTIDE SEQUENCE [LARGE SCALE GENOMIC DNA]</scope>
    <source>
        <strain evidence="12">Chelidonia</strain>
        <tissue evidence="12">Blood</tissue>
    </source>
</reference>
<dbReference type="GO" id="GO:0046872">
    <property type="term" value="F:metal ion binding"/>
    <property type="evidence" value="ECO:0007669"/>
    <property type="project" value="UniProtKB-KW"/>
</dbReference>
<keyword evidence="5" id="KW-0255">Endonuclease</keyword>
<evidence type="ECO:0000259" key="11">
    <source>
        <dbReference type="PROSITE" id="PS51027"/>
    </source>
</evidence>
<dbReference type="GO" id="GO:0004519">
    <property type="term" value="F:endonuclease activity"/>
    <property type="evidence" value="ECO:0007669"/>
    <property type="project" value="UniProtKB-KW"/>
</dbReference>
<dbReference type="SUPFAM" id="SSF50122">
    <property type="entry name" value="DNA-binding domain of retroviral integrase"/>
    <property type="match status" value="1"/>
</dbReference>
<dbReference type="InterPro" id="IPR036862">
    <property type="entry name" value="Integrase_C_dom_sf_retrovir"/>
</dbReference>
<evidence type="ECO:0000256" key="1">
    <source>
        <dbReference type="ARBA" id="ARBA00022679"/>
    </source>
</evidence>
<dbReference type="OrthoDB" id="9666253at2759"/>
<name>A0A3M0JUT1_HIRRU</name>
<evidence type="ECO:0000313" key="12">
    <source>
        <dbReference type="EMBL" id="RMC04465.1"/>
    </source>
</evidence>
<keyword evidence="7" id="KW-0229">DNA integration</keyword>
<dbReference type="GO" id="GO:0003677">
    <property type="term" value="F:DNA binding"/>
    <property type="evidence" value="ECO:0007669"/>
    <property type="project" value="UniProtKB-KW"/>
</dbReference>
<dbReference type="Pfam" id="PF00552">
    <property type="entry name" value="IN_DBD_C"/>
    <property type="match status" value="1"/>
</dbReference>
<dbReference type="PANTHER" id="PTHR40389">
    <property type="entry name" value="ENDOGENOUS RETROVIRUS GROUP K MEMBER 24 GAG POLYPROTEIN-RELATED"/>
    <property type="match status" value="1"/>
</dbReference>
<feature type="DNA-binding region" description="Integrase-type" evidence="9">
    <location>
        <begin position="44"/>
        <end position="91"/>
    </location>
</feature>
<keyword evidence="3" id="KW-0540">Nuclease</keyword>
<evidence type="ECO:0000313" key="13">
    <source>
        <dbReference type="Proteomes" id="UP000269221"/>
    </source>
</evidence>
<comment type="caution">
    <text evidence="12">The sequence shown here is derived from an EMBL/GenBank/DDBJ whole genome shotgun (WGS) entry which is preliminary data.</text>
</comment>
<proteinExistence type="predicted"/>
<feature type="region of interest" description="Disordered" evidence="10">
    <location>
        <begin position="250"/>
        <end position="281"/>
    </location>
</feature>
<dbReference type="Gene3D" id="1.10.1200.30">
    <property type="match status" value="1"/>
</dbReference>
<keyword evidence="4" id="KW-0479">Metal-binding</keyword>
<keyword evidence="13" id="KW-1185">Reference proteome</keyword>
<evidence type="ECO:0000256" key="6">
    <source>
        <dbReference type="ARBA" id="ARBA00022801"/>
    </source>
</evidence>
<organism evidence="12 13">
    <name type="scientific">Hirundo rustica rustica</name>
    <dbReference type="NCBI Taxonomy" id="333673"/>
    <lineage>
        <taxon>Eukaryota</taxon>
        <taxon>Metazoa</taxon>
        <taxon>Chordata</taxon>
        <taxon>Craniata</taxon>
        <taxon>Vertebrata</taxon>
        <taxon>Euteleostomi</taxon>
        <taxon>Archelosauria</taxon>
        <taxon>Archosauria</taxon>
        <taxon>Dinosauria</taxon>
        <taxon>Saurischia</taxon>
        <taxon>Theropoda</taxon>
        <taxon>Coelurosauria</taxon>
        <taxon>Aves</taxon>
        <taxon>Neognathae</taxon>
        <taxon>Neoaves</taxon>
        <taxon>Telluraves</taxon>
        <taxon>Australaves</taxon>
        <taxon>Passeriformes</taxon>
        <taxon>Sylvioidea</taxon>
        <taxon>Hirundinidae</taxon>
        <taxon>Hirundo</taxon>
    </lineage>
</organism>
<feature type="domain" description="Integrase-type" evidence="11">
    <location>
        <begin position="44"/>
        <end position="91"/>
    </location>
</feature>
<keyword evidence="1" id="KW-0808">Transferase</keyword>
<evidence type="ECO:0000256" key="5">
    <source>
        <dbReference type="ARBA" id="ARBA00022759"/>
    </source>
</evidence>
<evidence type="ECO:0000256" key="3">
    <source>
        <dbReference type="ARBA" id="ARBA00022722"/>
    </source>
</evidence>
<dbReference type="Pfam" id="PF19317">
    <property type="entry name" value="Gag_p24_C"/>
    <property type="match status" value="1"/>
</dbReference>
<dbReference type="SUPFAM" id="SSF47353">
    <property type="entry name" value="Retrovirus capsid dimerization domain-like"/>
    <property type="match status" value="1"/>
</dbReference>
<feature type="compositionally biased region" description="Low complexity" evidence="10">
    <location>
        <begin position="261"/>
        <end position="275"/>
    </location>
</feature>
<accession>A0A3M0JUT1</accession>
<dbReference type="AlphaFoldDB" id="A0A3M0JUT1"/>
<dbReference type="InterPro" id="IPR008916">
    <property type="entry name" value="Retrov_capsid_C"/>
</dbReference>
<dbReference type="Gene3D" id="2.30.30.10">
    <property type="entry name" value="Integrase, C-terminal domain superfamily, retroviral"/>
    <property type="match status" value="1"/>
</dbReference>
<dbReference type="EMBL" id="QRBI01000125">
    <property type="protein sequence ID" value="RMC04465.1"/>
    <property type="molecule type" value="Genomic_DNA"/>
</dbReference>
<sequence>MGKYYTGANPKGLNSYEVWQTDMTHIMSFGRQRENCQLQLKAKPPVMVKDPATRETEGPHALITWGRGYACVSTSSGPKWVPASTEFQLWEAAWKRLLRDALPGLLIDPETAIDEEGNALTLDHLVGEGRWVAPVDQATTIPPKALQVIPDNAITAFFGMAPEGPIIPYSRIFQEPKESFTSFVERLTQAIELQVPDTAVRPGILREIAFTNANVLSKNAILSLPLDPPPTIPDMLRVCQVKVPLLQAADSDHRPRNPRVAALGSTTSLSSGPSPKESPMFQTNNVVTCVGMSDIGPLSAI</sequence>
<protein>
    <recommendedName>
        <fullName evidence="11">Integrase-type domain-containing protein</fullName>
    </recommendedName>
</protein>
<dbReference type="InterPro" id="IPR045345">
    <property type="entry name" value="Gag_p24_C"/>
</dbReference>
<dbReference type="PANTHER" id="PTHR40389:SF3">
    <property type="entry name" value="IGE-BINDING PROTEIN"/>
    <property type="match status" value="1"/>
</dbReference>
<evidence type="ECO:0000256" key="7">
    <source>
        <dbReference type="ARBA" id="ARBA00022908"/>
    </source>
</evidence>
<evidence type="ECO:0000256" key="10">
    <source>
        <dbReference type="SAM" id="MobiDB-lite"/>
    </source>
</evidence>
<dbReference type="GO" id="GO:0016779">
    <property type="term" value="F:nucleotidyltransferase activity"/>
    <property type="evidence" value="ECO:0007669"/>
    <property type="project" value="UniProtKB-KW"/>
</dbReference>
<dbReference type="InterPro" id="IPR050195">
    <property type="entry name" value="Primate_lentivir_Gag_pol-like"/>
</dbReference>
<dbReference type="GO" id="GO:0016787">
    <property type="term" value="F:hydrolase activity"/>
    <property type="evidence" value="ECO:0007669"/>
    <property type="project" value="UniProtKB-KW"/>
</dbReference>
<gene>
    <name evidence="12" type="ORF">DUI87_18909</name>
</gene>
<dbReference type="Gene3D" id="1.10.375.10">
    <property type="entry name" value="Human Immunodeficiency Virus Type 1 Capsid Protein"/>
    <property type="match status" value="1"/>
</dbReference>
<dbReference type="GO" id="GO:0016032">
    <property type="term" value="P:viral process"/>
    <property type="evidence" value="ECO:0007669"/>
    <property type="project" value="InterPro"/>
</dbReference>
<keyword evidence="8" id="KW-0238">DNA-binding</keyword>
<dbReference type="GO" id="GO:0015074">
    <property type="term" value="P:DNA integration"/>
    <property type="evidence" value="ECO:0007669"/>
    <property type="project" value="UniProtKB-KW"/>
</dbReference>
<evidence type="ECO:0000256" key="2">
    <source>
        <dbReference type="ARBA" id="ARBA00022695"/>
    </source>
</evidence>
<evidence type="ECO:0000256" key="4">
    <source>
        <dbReference type="ARBA" id="ARBA00022723"/>
    </source>
</evidence>
<evidence type="ECO:0000256" key="9">
    <source>
        <dbReference type="PROSITE-ProRule" id="PRU00506"/>
    </source>
</evidence>
<dbReference type="PROSITE" id="PS51027">
    <property type="entry name" value="INTEGRASE_DBD"/>
    <property type="match status" value="1"/>
</dbReference>
<dbReference type="InterPro" id="IPR001037">
    <property type="entry name" value="Integrase_C_retrovir"/>
</dbReference>
<keyword evidence="2" id="KW-0548">Nucleotidyltransferase</keyword>
<evidence type="ECO:0000256" key="8">
    <source>
        <dbReference type="ARBA" id="ARBA00023125"/>
    </source>
</evidence>
<keyword evidence="6" id="KW-0378">Hydrolase</keyword>